<name>A0A8H3DGC4_9AGAM</name>
<feature type="domain" description="SET" evidence="4">
    <location>
        <begin position="20"/>
        <end position="262"/>
    </location>
</feature>
<dbReference type="InterPro" id="IPR050600">
    <property type="entry name" value="SETD3_SETD6_MTase"/>
</dbReference>
<dbReference type="PANTHER" id="PTHR13271">
    <property type="entry name" value="UNCHARACTERIZED PUTATIVE METHYLTRANSFERASE"/>
    <property type="match status" value="1"/>
</dbReference>
<dbReference type="EMBL" id="CAJMXA010003887">
    <property type="protein sequence ID" value="CAE6521978.1"/>
    <property type="molecule type" value="Genomic_DNA"/>
</dbReference>
<evidence type="ECO:0000256" key="1">
    <source>
        <dbReference type="ARBA" id="ARBA00022603"/>
    </source>
</evidence>
<keyword evidence="2" id="KW-0808">Transferase</keyword>
<comment type="caution">
    <text evidence="5">The sequence shown here is derived from an EMBL/GenBank/DDBJ whole genome shotgun (WGS) entry which is preliminary data.</text>
</comment>
<dbReference type="InterPro" id="IPR046341">
    <property type="entry name" value="SET_dom_sf"/>
</dbReference>
<evidence type="ECO:0000256" key="3">
    <source>
        <dbReference type="ARBA" id="ARBA00022691"/>
    </source>
</evidence>
<dbReference type="Pfam" id="PF09273">
    <property type="entry name" value="Rubis-subs-bind"/>
    <property type="match status" value="1"/>
</dbReference>
<dbReference type="Proteomes" id="UP000663853">
    <property type="component" value="Unassembled WGS sequence"/>
</dbReference>
<keyword evidence="1" id="KW-0489">Methyltransferase</keyword>
<reference evidence="5" key="1">
    <citation type="submission" date="2021-01" db="EMBL/GenBank/DDBJ databases">
        <authorList>
            <person name="Kaushik A."/>
        </authorList>
    </citation>
    <scope>NUCLEOTIDE SEQUENCE</scope>
    <source>
        <strain evidence="5">AG6-10EEA</strain>
    </source>
</reference>
<sequence>MDPAWSRLEKLIKSKEDSIVKVEARYVPGAGRGLFATQDLSALETIVSVPGPLLLNARTLNNIYPEAILPQSTSGLEADLLPLSSIQLLSLHLYRVKRGVQDDTFDAYIGTLPLSFSNHPLVIMQNPKLRPLILTSVPVSVGRMLSGVEQRLKDDWNLTLDIMERFPSLSPPGSESEEKDPKLLSEDYLWAWLNVNTRCLYHSLGFMQSSDNVTMCPILDFANHTSVDSLSITQDEFALGDGMAFSTLGPVQKGDQIYLRYGYHSNAFLFSEYGFVSPLDLKDMHIANGETAVDPDIEELIRGAKEFELKEELLRGRNYWGDWTLHVEAGEARPSYRVIPALRLLHISLGPQNDTSRELRFWEDSLLGLAENVSDENESKVRESVTALCERIVRRSTIKVSQIRSQMADDKVVKPLEWLQVLSMIERLWEEERYVAESVRRAILDGIAF</sequence>
<evidence type="ECO:0000256" key="2">
    <source>
        <dbReference type="ARBA" id="ARBA00022679"/>
    </source>
</evidence>
<dbReference type="InterPro" id="IPR001214">
    <property type="entry name" value="SET_dom"/>
</dbReference>
<dbReference type="AlphaFoldDB" id="A0A8H3DGC4"/>
<dbReference type="PROSITE" id="PS50280">
    <property type="entry name" value="SET"/>
    <property type="match status" value="1"/>
</dbReference>
<gene>
    <name evidence="5" type="ORF">RDB_LOCUS150041</name>
</gene>
<dbReference type="CDD" id="cd19177">
    <property type="entry name" value="SET_SETD4"/>
    <property type="match status" value="1"/>
</dbReference>
<accession>A0A8H3DGC4</accession>
<dbReference type="GO" id="GO:0016279">
    <property type="term" value="F:protein-lysine N-methyltransferase activity"/>
    <property type="evidence" value="ECO:0007669"/>
    <property type="project" value="InterPro"/>
</dbReference>
<dbReference type="GO" id="GO:0032259">
    <property type="term" value="P:methylation"/>
    <property type="evidence" value="ECO:0007669"/>
    <property type="project" value="UniProtKB-KW"/>
</dbReference>
<dbReference type="PANTHER" id="PTHR13271:SF47">
    <property type="entry name" value="ACTIN-HISTIDINE N-METHYLTRANSFERASE"/>
    <property type="match status" value="1"/>
</dbReference>
<evidence type="ECO:0000259" key="4">
    <source>
        <dbReference type="PROSITE" id="PS50280"/>
    </source>
</evidence>
<dbReference type="SUPFAM" id="SSF82199">
    <property type="entry name" value="SET domain"/>
    <property type="match status" value="1"/>
</dbReference>
<dbReference type="InterPro" id="IPR015353">
    <property type="entry name" value="Rubisco_LSMT_subst-bd"/>
</dbReference>
<evidence type="ECO:0000313" key="5">
    <source>
        <dbReference type="EMBL" id="CAE6521978.1"/>
    </source>
</evidence>
<dbReference type="InterPro" id="IPR044429">
    <property type="entry name" value="SETD4_SET"/>
</dbReference>
<protein>
    <recommendedName>
        <fullName evidence="4">SET domain-containing protein</fullName>
    </recommendedName>
</protein>
<dbReference type="Gene3D" id="3.90.1410.10">
    <property type="entry name" value="set domain protein methyltransferase, domain 1"/>
    <property type="match status" value="1"/>
</dbReference>
<dbReference type="Pfam" id="PF00856">
    <property type="entry name" value="SET"/>
    <property type="match status" value="1"/>
</dbReference>
<keyword evidence="3" id="KW-0949">S-adenosyl-L-methionine</keyword>
<proteinExistence type="predicted"/>
<evidence type="ECO:0000313" key="6">
    <source>
        <dbReference type="Proteomes" id="UP000663853"/>
    </source>
</evidence>
<organism evidence="5 6">
    <name type="scientific">Rhizoctonia solani</name>
    <dbReference type="NCBI Taxonomy" id="456999"/>
    <lineage>
        <taxon>Eukaryota</taxon>
        <taxon>Fungi</taxon>
        <taxon>Dikarya</taxon>
        <taxon>Basidiomycota</taxon>
        <taxon>Agaricomycotina</taxon>
        <taxon>Agaricomycetes</taxon>
        <taxon>Cantharellales</taxon>
        <taxon>Ceratobasidiaceae</taxon>
        <taxon>Rhizoctonia</taxon>
    </lineage>
</organism>